<dbReference type="PhylomeDB" id="B8MCM8"/>
<protein>
    <submittedName>
        <fullName evidence="1">Uncharacterized protein</fullName>
    </submittedName>
</protein>
<dbReference type="HOGENOM" id="CLU_066074_0_0_1"/>
<dbReference type="GeneID" id="8099065"/>
<keyword evidence="2" id="KW-1185">Reference proteome</keyword>
<dbReference type="AlphaFoldDB" id="B8MCM8"/>
<dbReference type="Proteomes" id="UP000001745">
    <property type="component" value="Unassembled WGS sequence"/>
</dbReference>
<gene>
    <name evidence="1" type="ORF">TSTA_126380</name>
</gene>
<name>B8MCM8_TALSN</name>
<evidence type="ECO:0000313" key="1">
    <source>
        <dbReference type="EMBL" id="EED18930.1"/>
    </source>
</evidence>
<evidence type="ECO:0000313" key="2">
    <source>
        <dbReference type="Proteomes" id="UP000001745"/>
    </source>
</evidence>
<dbReference type="RefSeq" id="XP_002482922.1">
    <property type="nucleotide sequence ID" value="XM_002482877.1"/>
</dbReference>
<accession>B8MCM8</accession>
<proteinExistence type="predicted"/>
<organism evidence="1 2">
    <name type="scientific">Talaromyces stipitatus (strain ATCC 10500 / CBS 375.48 / QM 6759 / NRRL 1006)</name>
    <name type="common">Penicillium stipitatum</name>
    <dbReference type="NCBI Taxonomy" id="441959"/>
    <lineage>
        <taxon>Eukaryota</taxon>
        <taxon>Fungi</taxon>
        <taxon>Dikarya</taxon>
        <taxon>Ascomycota</taxon>
        <taxon>Pezizomycotina</taxon>
        <taxon>Eurotiomycetes</taxon>
        <taxon>Eurotiomycetidae</taxon>
        <taxon>Eurotiales</taxon>
        <taxon>Trichocomaceae</taxon>
        <taxon>Talaromyces</taxon>
        <taxon>Talaromyces sect. Talaromyces</taxon>
    </lineage>
</organism>
<sequence length="273" mass="31184">MKFTKAWDKTKNYLGDLYDILDDKVRIFLQLCRLTEIQLSQCWAVFPEMLSGRAETYYMHHVNPDASFAQMYWAIKSYFDTESNHALYYQDWTSITLVDVRCENTGKTLPEAVEILVEKLHLCQCALGPYYISPEHLVSAIIRACQGSPEMSEVLSESTIKFETLVSRLRAKAAIMQKKEAARSTLEKPVEGIARHLRDHGDAKTVKIMALNNKVTANVGYRHAKGKANVSDKTYRAFLMDFEASYNITSDSEDEKETNNNDEDEATVYFMVG</sequence>
<dbReference type="InParanoid" id="B8MCM8"/>
<dbReference type="OrthoDB" id="3787051at2759"/>
<reference evidence="2" key="1">
    <citation type="journal article" date="2015" name="Genome Announc.">
        <title>Genome sequence of the AIDS-associated pathogen Penicillium marneffei (ATCC18224) and its near taxonomic relative Talaromyces stipitatus (ATCC10500).</title>
        <authorList>
            <person name="Nierman W.C."/>
            <person name="Fedorova-Abrams N.D."/>
            <person name="Andrianopoulos A."/>
        </authorList>
    </citation>
    <scope>NUCLEOTIDE SEQUENCE [LARGE SCALE GENOMIC DNA]</scope>
    <source>
        <strain evidence="2">ATCC 10500 / CBS 375.48 / QM 6759 / NRRL 1006</strain>
    </source>
</reference>
<dbReference type="VEuPathDB" id="FungiDB:TSTA_126380"/>
<dbReference type="OMA" id="PECAMAL"/>
<dbReference type="EMBL" id="EQ962655">
    <property type="protein sequence ID" value="EED18930.1"/>
    <property type="molecule type" value="Genomic_DNA"/>
</dbReference>